<dbReference type="Proteomes" id="UP001251085">
    <property type="component" value="Unassembled WGS sequence"/>
</dbReference>
<dbReference type="SUPFAM" id="SSF56214">
    <property type="entry name" value="4'-phosphopantetheinyl transferase"/>
    <property type="match status" value="1"/>
</dbReference>
<dbReference type="Gene3D" id="3.90.470.20">
    <property type="entry name" value="4'-phosphopantetheinyl transferase domain"/>
    <property type="match status" value="1"/>
</dbReference>
<dbReference type="PANTHER" id="PTHR38096">
    <property type="entry name" value="ENTEROBACTIN SYNTHASE COMPONENT D"/>
    <property type="match status" value="1"/>
</dbReference>
<reference evidence="3" key="1">
    <citation type="submission" date="2023-07" db="EMBL/GenBank/DDBJ databases">
        <title>Characterization of two Paracoccaceae strains isolated from Phycosphere and proposal of Xinfangfangia lacusdiani sp. nov.</title>
        <authorList>
            <person name="Deng Y."/>
            <person name="Zhang Y.Q."/>
        </authorList>
    </citation>
    <scope>NUCLEOTIDE SEQUENCE [LARGE SCALE GENOMIC DNA]</scope>
    <source>
        <strain evidence="3">CPCC 101403</strain>
    </source>
</reference>
<feature type="domain" description="4'-phosphopantetheinyl transferase N-terminal" evidence="1">
    <location>
        <begin position="37"/>
        <end position="106"/>
    </location>
</feature>
<dbReference type="PANTHER" id="PTHR38096:SF1">
    <property type="entry name" value="ENTEROBACTIN SYNTHASE COMPONENT D"/>
    <property type="match status" value="1"/>
</dbReference>
<dbReference type="PRINTS" id="PR01399">
    <property type="entry name" value="ENTSNTHTASED"/>
</dbReference>
<proteinExistence type="predicted"/>
<sequence>MIQPQALEDLARSLMPPGYGCAVLPLTAVPQPLAPAEEQAVLRAVPKRRREFALGRMVLRQAIAQAGHVLSHQQPIAMRPDRRPDLPSGIRASLSHGGEYCVAIAAPPGGPWVGVDVETMHRTPPPGLAEVVAPFRSDCGDPLLAFCVKEAMFKAQFPLTGRLLDFSEVPAVIRRGRVRACLGDRLIGARWGRIAGHYLAVSLWPG</sequence>
<dbReference type="InterPro" id="IPR041354">
    <property type="entry name" value="4PPT_N"/>
</dbReference>
<evidence type="ECO:0000313" key="3">
    <source>
        <dbReference type="Proteomes" id="UP001251085"/>
    </source>
</evidence>
<organism evidence="2 3">
    <name type="scientific">Paracoccus broussonetiae</name>
    <dbReference type="NCBI Taxonomy" id="3075834"/>
    <lineage>
        <taxon>Bacteria</taxon>
        <taxon>Pseudomonadati</taxon>
        <taxon>Pseudomonadota</taxon>
        <taxon>Alphaproteobacteria</taxon>
        <taxon>Rhodobacterales</taxon>
        <taxon>Paracoccaceae</taxon>
        <taxon>Paracoccus</taxon>
    </lineage>
</organism>
<evidence type="ECO:0000259" key="1">
    <source>
        <dbReference type="Pfam" id="PF17837"/>
    </source>
</evidence>
<keyword evidence="2" id="KW-0808">Transferase</keyword>
<dbReference type="InterPro" id="IPR003542">
    <property type="entry name" value="Enbac_synth_compD-like"/>
</dbReference>
<name>A0ABU3E8A1_9RHOB</name>
<evidence type="ECO:0000313" key="2">
    <source>
        <dbReference type="EMBL" id="MDT1060385.1"/>
    </source>
</evidence>
<dbReference type="RefSeq" id="WP_311757498.1">
    <property type="nucleotide sequence ID" value="NZ_JAVRQI010000001.1"/>
</dbReference>
<gene>
    <name evidence="2" type="ORF">RM190_00865</name>
</gene>
<dbReference type="InterPro" id="IPR037143">
    <property type="entry name" value="4-PPantetheinyl_Trfase_dom_sf"/>
</dbReference>
<keyword evidence="3" id="KW-1185">Reference proteome</keyword>
<accession>A0ABU3E8A1</accession>
<dbReference type="EMBL" id="JAVRQI010000001">
    <property type="protein sequence ID" value="MDT1060385.1"/>
    <property type="molecule type" value="Genomic_DNA"/>
</dbReference>
<comment type="caution">
    <text evidence="2">The sequence shown here is derived from an EMBL/GenBank/DDBJ whole genome shotgun (WGS) entry which is preliminary data.</text>
</comment>
<dbReference type="Pfam" id="PF17837">
    <property type="entry name" value="4PPT_N"/>
    <property type="match status" value="1"/>
</dbReference>
<protein>
    <submittedName>
        <fullName evidence="2">4-phosphopantetheinyl transferase</fullName>
    </submittedName>
</protein>
<dbReference type="GO" id="GO:0016740">
    <property type="term" value="F:transferase activity"/>
    <property type="evidence" value="ECO:0007669"/>
    <property type="project" value="UniProtKB-KW"/>
</dbReference>